<accession>A0A3P7XQ07</accession>
<dbReference type="EMBL" id="UZAH01025291">
    <property type="protein sequence ID" value="VDO60634.1"/>
    <property type="molecule type" value="Genomic_DNA"/>
</dbReference>
<dbReference type="InterPro" id="IPR036291">
    <property type="entry name" value="NAD(P)-bd_dom_sf"/>
</dbReference>
<evidence type="ECO:0000313" key="6">
    <source>
        <dbReference type="WBParaSite" id="HPBE_0000425401-mRNA-1"/>
    </source>
</evidence>
<evidence type="ECO:0000313" key="5">
    <source>
        <dbReference type="Proteomes" id="UP000050761"/>
    </source>
</evidence>
<dbReference type="OrthoDB" id="191139at2759"/>
<dbReference type="WBParaSite" id="HPBE_0000425401-mRNA-1">
    <property type="protein sequence ID" value="HPBE_0000425401-mRNA-1"/>
    <property type="gene ID" value="HPBE_0000425401"/>
</dbReference>
<dbReference type="Proteomes" id="UP000050761">
    <property type="component" value="Unassembled WGS sequence"/>
</dbReference>
<keyword evidence="3" id="KW-0560">Oxidoreductase</keyword>
<evidence type="ECO:0000256" key="1">
    <source>
        <dbReference type="ARBA" id="ARBA00006484"/>
    </source>
</evidence>
<reference evidence="4 5" key="1">
    <citation type="submission" date="2018-11" db="EMBL/GenBank/DDBJ databases">
        <authorList>
            <consortium name="Pathogen Informatics"/>
        </authorList>
    </citation>
    <scope>NUCLEOTIDE SEQUENCE [LARGE SCALE GENOMIC DNA]</scope>
</reference>
<comment type="similarity">
    <text evidence="1">Belongs to the short-chain dehydrogenases/reductases (SDR) family.</text>
</comment>
<dbReference type="SUPFAM" id="SSF51735">
    <property type="entry name" value="NAD(P)-binding Rossmann-fold domains"/>
    <property type="match status" value="1"/>
</dbReference>
<dbReference type="PANTHER" id="PTHR24320">
    <property type="entry name" value="RETINOL DEHYDROGENASE"/>
    <property type="match status" value="1"/>
</dbReference>
<dbReference type="InterPro" id="IPR002347">
    <property type="entry name" value="SDR_fam"/>
</dbReference>
<dbReference type="AlphaFoldDB" id="A0A183FDE4"/>
<proteinExistence type="inferred from homology"/>
<gene>
    <name evidence="4" type="ORF">HPBE_LOCUS4255</name>
</gene>
<protein>
    <submittedName>
        <fullName evidence="6">Retinol dehydrogenase 12</fullName>
    </submittedName>
</protein>
<reference evidence="6" key="2">
    <citation type="submission" date="2019-09" db="UniProtKB">
        <authorList>
            <consortium name="WormBaseParasite"/>
        </authorList>
    </citation>
    <scope>IDENTIFICATION</scope>
</reference>
<name>A0A183FDE4_HELPZ</name>
<evidence type="ECO:0000256" key="2">
    <source>
        <dbReference type="ARBA" id="ARBA00022857"/>
    </source>
</evidence>
<keyword evidence="5" id="KW-1185">Reference proteome</keyword>
<dbReference type="PANTHER" id="PTHR24320:SF282">
    <property type="entry name" value="WW DOMAIN-CONTAINING OXIDOREDUCTASE"/>
    <property type="match status" value="1"/>
</dbReference>
<keyword evidence="2" id="KW-0521">NADP</keyword>
<evidence type="ECO:0000256" key="3">
    <source>
        <dbReference type="ARBA" id="ARBA00023002"/>
    </source>
</evidence>
<sequence>MPQHPTTTTKEDEAFYVELEKFYKDTFHKVIIGDFNANIGRRRSPEELHIRTHGFEWNEQRERLYEFTYVVQGHLMELTVPEEFLLTLDLTGRTILITGTTSGIGVETARALALKGAHVVMANRNPVRAEALKKQILDEKPDAEVDLITCELSSLQSVQAAANEFKGKKWYSYLLRMSARIQPS</sequence>
<accession>A0A183FDE4</accession>
<dbReference type="Gene3D" id="3.40.50.720">
    <property type="entry name" value="NAD(P)-binding Rossmann-like Domain"/>
    <property type="match status" value="1"/>
</dbReference>
<dbReference type="GO" id="GO:0016491">
    <property type="term" value="F:oxidoreductase activity"/>
    <property type="evidence" value="ECO:0007669"/>
    <property type="project" value="UniProtKB-KW"/>
</dbReference>
<dbReference type="Pfam" id="PF00106">
    <property type="entry name" value="adh_short"/>
    <property type="match status" value="1"/>
</dbReference>
<evidence type="ECO:0000313" key="4">
    <source>
        <dbReference type="EMBL" id="VDO60634.1"/>
    </source>
</evidence>
<organism evidence="5 6">
    <name type="scientific">Heligmosomoides polygyrus</name>
    <name type="common">Parasitic roundworm</name>
    <dbReference type="NCBI Taxonomy" id="6339"/>
    <lineage>
        <taxon>Eukaryota</taxon>
        <taxon>Metazoa</taxon>
        <taxon>Ecdysozoa</taxon>
        <taxon>Nematoda</taxon>
        <taxon>Chromadorea</taxon>
        <taxon>Rhabditida</taxon>
        <taxon>Rhabditina</taxon>
        <taxon>Rhabditomorpha</taxon>
        <taxon>Strongyloidea</taxon>
        <taxon>Heligmosomidae</taxon>
        <taxon>Heligmosomoides</taxon>
    </lineage>
</organism>